<dbReference type="InterPro" id="IPR043502">
    <property type="entry name" value="DNA/RNA_pol_sf"/>
</dbReference>
<sequence>MVSGQALSVALSAYLGPPGIACGLILGSLASLVTLIGLLSSRIFSDIIGFFLDLLGLGSYRWVSVEISASILTLGFRLSSSCTTWPRSDSRLHRLTLISGSWLLMVVSQWFSSILGSLDFLVFSDQGWFLVFSVPPHRQHHNNLFKQFLESRGIIRGVAKASLGWAIAQSRADAVLIATYLLKRMSSRIFKGYRRYSPPLHKHFVSANVTFFEDVPYYSPKRRHLQESIFSNPVLPTHVPIVPLIPTVPIVPPLSQVFTPPPQSTSDLDLPITIRKVSSLVVPKSYREAISQPGTSIVGCCWVFTIKHNFVGIVDCLKARLVAKDWPLHQLDVKNAFLHGDLNDIVYMAQPPEFESKGEYVCHLKKSIYGLKQSSRAWFDKFSKVVVSNGMTRNQADHSVFFKKTRIGIVILVFYVDDIVITESDKEGIQILISHLRSSFLTKDLDTSYLGSKPIATPMETNLKLMLDEGDFVDDLDTYRRLVGRALFYRSSGHLRIEGYTNANLAGSPLDRKFRTGYCTFIGGNLVTWRSNRQSVVAHSSADTQAEYRAMAHTTCDCELTWLRTILQEVGLLVPGLTPLYCDNQATIHIVSNPVFHERTNTSKLIVILFVLKWNKKTSLLLLYLLEVN</sequence>
<reference evidence="3" key="1">
    <citation type="submission" date="2018-02" db="EMBL/GenBank/DDBJ databases">
        <authorList>
            <person name="Cohen D.B."/>
            <person name="Kent A.D."/>
        </authorList>
    </citation>
    <scope>NUCLEOTIDE SEQUENCE</scope>
</reference>
<evidence type="ECO:0000313" key="3">
    <source>
        <dbReference type="EMBL" id="SPD19146.1"/>
    </source>
</evidence>
<evidence type="ECO:0000256" key="1">
    <source>
        <dbReference type="SAM" id="Phobius"/>
    </source>
</evidence>
<dbReference type="PANTHER" id="PTHR11439">
    <property type="entry name" value="GAG-POL-RELATED RETROTRANSPOSON"/>
    <property type="match status" value="1"/>
</dbReference>
<keyword evidence="1" id="KW-1133">Transmembrane helix</keyword>
<dbReference type="CDD" id="cd09272">
    <property type="entry name" value="RNase_HI_RT_Ty1"/>
    <property type="match status" value="1"/>
</dbReference>
<keyword evidence="1" id="KW-0472">Membrane</keyword>
<keyword evidence="1" id="KW-0812">Transmembrane</keyword>
<accession>A0A2N9HZ51</accession>
<dbReference type="PANTHER" id="PTHR11439:SF484">
    <property type="entry name" value="REVERSE TRANSCRIPTASE TY1_COPIA-TYPE DOMAIN-CONTAINING PROTEIN"/>
    <property type="match status" value="1"/>
</dbReference>
<proteinExistence type="predicted"/>
<protein>
    <recommendedName>
        <fullName evidence="2">Reverse transcriptase Ty1/copia-type domain-containing protein</fullName>
    </recommendedName>
</protein>
<gene>
    <name evidence="3" type="ORF">FSB_LOCUS47028</name>
</gene>
<dbReference type="InterPro" id="IPR013103">
    <property type="entry name" value="RVT_2"/>
</dbReference>
<dbReference type="AlphaFoldDB" id="A0A2N9HZ51"/>
<dbReference type="Pfam" id="PF07727">
    <property type="entry name" value="RVT_2"/>
    <property type="match status" value="1"/>
</dbReference>
<dbReference type="EMBL" id="OIVN01004768">
    <property type="protein sequence ID" value="SPD19146.1"/>
    <property type="molecule type" value="Genomic_DNA"/>
</dbReference>
<organism evidence="3">
    <name type="scientific">Fagus sylvatica</name>
    <name type="common">Beechnut</name>
    <dbReference type="NCBI Taxonomy" id="28930"/>
    <lineage>
        <taxon>Eukaryota</taxon>
        <taxon>Viridiplantae</taxon>
        <taxon>Streptophyta</taxon>
        <taxon>Embryophyta</taxon>
        <taxon>Tracheophyta</taxon>
        <taxon>Spermatophyta</taxon>
        <taxon>Magnoliopsida</taxon>
        <taxon>eudicotyledons</taxon>
        <taxon>Gunneridae</taxon>
        <taxon>Pentapetalae</taxon>
        <taxon>rosids</taxon>
        <taxon>fabids</taxon>
        <taxon>Fagales</taxon>
        <taxon>Fagaceae</taxon>
        <taxon>Fagus</taxon>
    </lineage>
</organism>
<dbReference type="SUPFAM" id="SSF56672">
    <property type="entry name" value="DNA/RNA polymerases"/>
    <property type="match status" value="1"/>
</dbReference>
<feature type="domain" description="Reverse transcriptase Ty1/copia-type" evidence="2">
    <location>
        <begin position="313"/>
        <end position="451"/>
    </location>
</feature>
<feature type="transmembrane region" description="Helical" evidence="1">
    <location>
        <begin position="20"/>
        <end position="40"/>
    </location>
</feature>
<name>A0A2N9HZ51_FAGSY</name>
<evidence type="ECO:0000259" key="2">
    <source>
        <dbReference type="Pfam" id="PF07727"/>
    </source>
</evidence>